<reference evidence="1 2" key="1">
    <citation type="journal article" date="2022" name="ISME Commun">
        <title>Vulcanimicrobium alpinus gen. nov. sp. nov., the first cultivated representative of the candidate phylum 'Eremiobacterota', is a metabolically versatile aerobic anoxygenic phototroph.</title>
        <authorList>
            <person name="Yabe S."/>
            <person name="Muto K."/>
            <person name="Abe K."/>
            <person name="Yokota A."/>
            <person name="Staudigel H."/>
            <person name="Tebo B.M."/>
        </authorList>
    </citation>
    <scope>NUCLEOTIDE SEQUENCE [LARGE SCALE GENOMIC DNA]</scope>
    <source>
        <strain evidence="1 2">WC8-2</strain>
    </source>
</reference>
<accession>A0AAN1XYP7</accession>
<dbReference type="Gene3D" id="2.60.40.1120">
    <property type="entry name" value="Carboxypeptidase-like, regulatory domain"/>
    <property type="match status" value="1"/>
</dbReference>
<name>A0AAN1XYP7_UNVUL</name>
<dbReference type="SUPFAM" id="SSF49452">
    <property type="entry name" value="Starch-binding domain-like"/>
    <property type="match status" value="1"/>
</dbReference>
<protein>
    <recommendedName>
        <fullName evidence="3">Carboxypeptidase regulatory-like domain-containing protein</fullName>
    </recommendedName>
</protein>
<dbReference type="AlphaFoldDB" id="A0AAN1XYP7"/>
<dbReference type="KEGG" id="vab:WPS_19580"/>
<dbReference type="GO" id="GO:0030246">
    <property type="term" value="F:carbohydrate binding"/>
    <property type="evidence" value="ECO:0007669"/>
    <property type="project" value="InterPro"/>
</dbReference>
<dbReference type="Proteomes" id="UP001317532">
    <property type="component" value="Chromosome"/>
</dbReference>
<proteinExistence type="predicted"/>
<dbReference type="Pfam" id="PF13620">
    <property type="entry name" value="CarboxypepD_reg"/>
    <property type="match status" value="1"/>
</dbReference>
<gene>
    <name evidence="1" type="ORF">WPS_19580</name>
</gene>
<keyword evidence="2" id="KW-1185">Reference proteome</keyword>
<organism evidence="1 2">
    <name type="scientific">Vulcanimicrobium alpinum</name>
    <dbReference type="NCBI Taxonomy" id="3016050"/>
    <lineage>
        <taxon>Bacteria</taxon>
        <taxon>Bacillati</taxon>
        <taxon>Vulcanimicrobiota</taxon>
        <taxon>Vulcanimicrobiia</taxon>
        <taxon>Vulcanimicrobiales</taxon>
        <taxon>Vulcanimicrobiaceae</taxon>
        <taxon>Vulcanimicrobium</taxon>
    </lineage>
</organism>
<evidence type="ECO:0008006" key="3">
    <source>
        <dbReference type="Google" id="ProtNLM"/>
    </source>
</evidence>
<evidence type="ECO:0000313" key="2">
    <source>
        <dbReference type="Proteomes" id="UP001317532"/>
    </source>
</evidence>
<dbReference type="InterPro" id="IPR013784">
    <property type="entry name" value="Carb-bd-like_fold"/>
</dbReference>
<dbReference type="EMBL" id="AP025523">
    <property type="protein sequence ID" value="BDE06682.1"/>
    <property type="molecule type" value="Genomic_DNA"/>
</dbReference>
<evidence type="ECO:0000313" key="1">
    <source>
        <dbReference type="EMBL" id="BDE06682.1"/>
    </source>
</evidence>
<sequence length="107" mass="10833">MAAASLAALAACGAPQVPPAQNYGTIRGRAYDIATNQPVAGVVVTTFTILSATTGADGTYRIPNIPAGQYTVQAQAPQGYSVRPNPAYSGSIALGDTITVDIPLSKP</sequence>